<gene>
    <name evidence="9" type="ORF">Pfra01_002285400</name>
</gene>
<dbReference type="InterPro" id="IPR043128">
    <property type="entry name" value="Rev_trsase/Diguanyl_cyclase"/>
</dbReference>
<sequence length="1336" mass="146840">MDLDPGCRRGYSKQRDTDLWFKPAVGEVVTKIPGSSHVEAYYSVDVLDLLPGELRGYWKQHSPGKWFRQAKIHGKINNEKAILLLDTGAEVSIVDTAFARKEAILGMDFMVPAGIRLDLADGSLCLPDEIRIQLSDRRQLYNDKVQLVKLDQHLQLGVGESAELPVRLRRSGHDKLWVTRGDLWVPAVVNGPGKTTYLQITNVGEKKLVLCRDERIGMWLAGDRIPRLQGFVSVGSRCYMEWQNLALQATTDAGSAMAEPIGTLPESMVERKVPDAASHLAKAGSSMHPPTEVGPSGSGGRQDKSSLDPTGQPDTKDTVTPSQVSEARRQSPAQRYGPDSDDVLTRGRLLDSDPGDDQLKGDDNQNPDPAAGDSLALLNSTADLGFSSETQDSKRARDPAGGEETVLAVAVSSGNHSKTGDGPADPGAVGEKKTPDPADLRVLVDGQRKQVVDSHRERDQAPDPTDSLDPGPDDSTADEPVCYHESGDLHGEDVEAEMAVLPEVTSTTEEGNALPPAARGVVCDIDVGNAKPITQRVRKVASQFREKLSDLIEGLLGAKSISVSTSPWASPIVVIIKKNGVDIRLCIDYRLVNSLTRLMIYPMPLINDLLEDLDKVLWFCSLDMASGFWVVTMTDRARAISAFITPFGLFEWNRMPFGLKNAPQIYQPGPDEICTDQSQDESPDLIKPSVLGRRSYIDDILMTAGSWDHLCDRVEGLLDACDRWSLSISVVKRFWGKSKVEYLDHQVSSSGLEANPKDLASLTDLPFPQSLRSMQSFLGSLNYYSRFIEDYAIYAAVLYELREVDFAAMSKTETETQIQARVARSTPDPDNPAPEQADPRFDNLDPNSSGSGGVDPRWIRAHRAFDILKERIADTPILQHFDPDKLPVIVVYASTWAISAALMQEHAGVYHPVMFTSRTLKSNELNYGIVEKEVLAMLRILDLGYNMLVGRQIQVLTRHSTLAWLFRSTGLQGRLGQWAALLSPWTLEIVKCKKGEDEILGVIAASIIPRTEVDLALVAIAPEKEPRRQIQTPIPTVLPDERLYVASFDGSARLGGSGSSGSRPGRPGSDGSRSAPEVLGEEILRDLRISRLRQAHDEEAWISGLKTYLAGRIQQLTQDEAKSYSKISMYYDVDLNGLLYYCPPTKHIDSDRDRLMKLVVPETLQQDVLHHSHVSLEGGHQGIGRTYLRIRSHFHWRGLYRSVQRYVGECVDCETGKGRLTIQGESPGNIQATYPFQVIAMDHIPSLPKSFKGNTELLIWVDLFSGYVIAKASGSRTAQTIAESYEECILQPDPGPAPTGDYGVQASSEWNSGTHGADRHPRAQDVCPGSGSAGLG</sequence>
<dbReference type="InterPro" id="IPR012337">
    <property type="entry name" value="RNaseH-like_sf"/>
</dbReference>
<dbReference type="Gene3D" id="3.10.10.10">
    <property type="entry name" value="HIV Type 1 Reverse Transcriptase, subunit A, domain 1"/>
    <property type="match status" value="1"/>
</dbReference>
<dbReference type="InterPro" id="IPR041588">
    <property type="entry name" value="Integrase_H2C2"/>
</dbReference>
<evidence type="ECO:0000256" key="6">
    <source>
        <dbReference type="ARBA" id="ARBA00022918"/>
    </source>
</evidence>
<dbReference type="InterPro" id="IPR050951">
    <property type="entry name" value="Retrovirus_Pol_polyprotein"/>
</dbReference>
<dbReference type="PROSITE" id="PS00141">
    <property type="entry name" value="ASP_PROTEASE"/>
    <property type="match status" value="1"/>
</dbReference>
<dbReference type="InterPro" id="IPR000477">
    <property type="entry name" value="RT_dom"/>
</dbReference>
<evidence type="ECO:0000256" key="3">
    <source>
        <dbReference type="ARBA" id="ARBA00022722"/>
    </source>
</evidence>
<keyword evidence="4" id="KW-0255">Endonuclease</keyword>
<dbReference type="InterPro" id="IPR036397">
    <property type="entry name" value="RNaseH_sf"/>
</dbReference>
<feature type="compositionally biased region" description="Low complexity" evidence="7">
    <location>
        <begin position="1060"/>
        <end position="1075"/>
    </location>
</feature>
<dbReference type="GO" id="GO:0004519">
    <property type="term" value="F:endonuclease activity"/>
    <property type="evidence" value="ECO:0007669"/>
    <property type="project" value="UniProtKB-KW"/>
</dbReference>
<dbReference type="InterPro" id="IPR041373">
    <property type="entry name" value="RT_RNaseH"/>
</dbReference>
<keyword evidence="10" id="KW-1185">Reference proteome</keyword>
<name>A0A9W6Y7H3_9STRA</name>
<comment type="caution">
    <text evidence="9">The sequence shown here is derived from an EMBL/GenBank/DDBJ whole genome shotgun (WGS) entry which is preliminary data.</text>
</comment>
<evidence type="ECO:0000313" key="10">
    <source>
        <dbReference type="Proteomes" id="UP001165121"/>
    </source>
</evidence>
<evidence type="ECO:0000256" key="2">
    <source>
        <dbReference type="ARBA" id="ARBA00022695"/>
    </source>
</evidence>
<feature type="region of interest" description="Disordered" evidence="7">
    <location>
        <begin position="278"/>
        <end position="375"/>
    </location>
</feature>
<feature type="compositionally biased region" description="Basic and acidic residues" evidence="7">
    <location>
        <begin position="446"/>
        <end position="461"/>
    </location>
</feature>
<dbReference type="PANTHER" id="PTHR37984">
    <property type="entry name" value="PROTEIN CBG26694"/>
    <property type="match status" value="1"/>
</dbReference>
<feature type="domain" description="Reverse transcriptase" evidence="8">
    <location>
        <begin position="557"/>
        <end position="747"/>
    </location>
</feature>
<feature type="compositionally biased region" description="Polar residues" evidence="7">
    <location>
        <begin position="307"/>
        <end position="325"/>
    </location>
</feature>
<organism evidence="9 10">
    <name type="scientific">Phytophthora fragariaefolia</name>
    <dbReference type="NCBI Taxonomy" id="1490495"/>
    <lineage>
        <taxon>Eukaryota</taxon>
        <taxon>Sar</taxon>
        <taxon>Stramenopiles</taxon>
        <taxon>Oomycota</taxon>
        <taxon>Peronosporomycetes</taxon>
        <taxon>Peronosporales</taxon>
        <taxon>Peronosporaceae</taxon>
        <taxon>Phytophthora</taxon>
    </lineage>
</organism>
<feature type="region of interest" description="Disordered" evidence="7">
    <location>
        <begin position="412"/>
        <end position="486"/>
    </location>
</feature>
<dbReference type="Pfam" id="PF17921">
    <property type="entry name" value="Integrase_H2C2"/>
    <property type="match status" value="1"/>
</dbReference>
<evidence type="ECO:0000256" key="7">
    <source>
        <dbReference type="SAM" id="MobiDB-lite"/>
    </source>
</evidence>
<accession>A0A9W6Y7H3</accession>
<dbReference type="SUPFAM" id="SSF56672">
    <property type="entry name" value="DNA/RNA polymerases"/>
    <property type="match status" value="1"/>
</dbReference>
<feature type="compositionally biased region" description="Basic and acidic residues" evidence="7">
    <location>
        <begin position="430"/>
        <end position="439"/>
    </location>
</feature>
<dbReference type="InterPro" id="IPR001969">
    <property type="entry name" value="Aspartic_peptidase_AS"/>
</dbReference>
<dbReference type="FunFam" id="1.10.340.70:FF:000001">
    <property type="entry name" value="Retrovirus-related Pol polyprotein from transposon gypsy-like Protein"/>
    <property type="match status" value="1"/>
</dbReference>
<dbReference type="Gene3D" id="3.30.70.270">
    <property type="match status" value="2"/>
</dbReference>
<dbReference type="CDD" id="cd01647">
    <property type="entry name" value="RT_LTR"/>
    <property type="match status" value="1"/>
</dbReference>
<dbReference type="Pfam" id="PF17917">
    <property type="entry name" value="RT_RNaseH"/>
    <property type="match status" value="1"/>
</dbReference>
<dbReference type="OrthoDB" id="3018369at2759"/>
<dbReference type="Proteomes" id="UP001165121">
    <property type="component" value="Unassembled WGS sequence"/>
</dbReference>
<reference evidence="9" key="1">
    <citation type="submission" date="2023-04" db="EMBL/GenBank/DDBJ databases">
        <title>Phytophthora fragariaefolia NBRC 109709.</title>
        <authorList>
            <person name="Ichikawa N."/>
            <person name="Sato H."/>
            <person name="Tonouchi N."/>
        </authorList>
    </citation>
    <scope>NUCLEOTIDE SEQUENCE</scope>
    <source>
        <strain evidence="9">NBRC 109709</strain>
    </source>
</reference>
<keyword evidence="1" id="KW-0808">Transferase</keyword>
<feature type="region of interest" description="Disordered" evidence="7">
    <location>
        <begin position="1054"/>
        <end position="1077"/>
    </location>
</feature>
<dbReference type="Gene3D" id="3.30.420.10">
    <property type="entry name" value="Ribonuclease H-like superfamily/Ribonuclease H"/>
    <property type="match status" value="1"/>
</dbReference>
<proteinExistence type="predicted"/>
<keyword evidence="5" id="KW-0378">Hydrolase</keyword>
<keyword evidence="6" id="KW-0695">RNA-directed DNA polymerase</keyword>
<dbReference type="PANTHER" id="PTHR37984:SF5">
    <property type="entry name" value="PROTEIN NYNRIN-LIKE"/>
    <property type="match status" value="1"/>
</dbReference>
<feature type="compositionally biased region" description="Polar residues" evidence="7">
    <location>
        <begin position="1305"/>
        <end position="1314"/>
    </location>
</feature>
<feature type="region of interest" description="Disordered" evidence="7">
    <location>
        <begin position="1291"/>
        <end position="1336"/>
    </location>
</feature>
<dbReference type="InterPro" id="IPR043502">
    <property type="entry name" value="DNA/RNA_pol_sf"/>
</dbReference>
<dbReference type="PROSITE" id="PS50878">
    <property type="entry name" value="RT_POL"/>
    <property type="match status" value="1"/>
</dbReference>
<protein>
    <submittedName>
        <fullName evidence="9">Unnamed protein product</fullName>
    </submittedName>
</protein>
<evidence type="ECO:0000256" key="4">
    <source>
        <dbReference type="ARBA" id="ARBA00022759"/>
    </source>
</evidence>
<dbReference type="SUPFAM" id="SSF53098">
    <property type="entry name" value="Ribonuclease H-like"/>
    <property type="match status" value="1"/>
</dbReference>
<dbReference type="GO" id="GO:0003676">
    <property type="term" value="F:nucleic acid binding"/>
    <property type="evidence" value="ECO:0007669"/>
    <property type="project" value="InterPro"/>
</dbReference>
<feature type="compositionally biased region" description="Basic and acidic residues" evidence="7">
    <location>
        <begin position="343"/>
        <end position="363"/>
    </location>
</feature>
<dbReference type="Pfam" id="PF00078">
    <property type="entry name" value="RVT_1"/>
    <property type="match status" value="1"/>
</dbReference>
<dbReference type="Gene3D" id="1.10.340.70">
    <property type="match status" value="1"/>
</dbReference>
<evidence type="ECO:0000256" key="1">
    <source>
        <dbReference type="ARBA" id="ARBA00022679"/>
    </source>
</evidence>
<dbReference type="GO" id="GO:0003964">
    <property type="term" value="F:RNA-directed DNA polymerase activity"/>
    <property type="evidence" value="ECO:0007669"/>
    <property type="project" value="UniProtKB-KW"/>
</dbReference>
<keyword evidence="3" id="KW-0540">Nuclease</keyword>
<dbReference type="GO" id="GO:0004190">
    <property type="term" value="F:aspartic-type endopeptidase activity"/>
    <property type="evidence" value="ECO:0007669"/>
    <property type="project" value="InterPro"/>
</dbReference>
<dbReference type="GO" id="GO:0006508">
    <property type="term" value="P:proteolysis"/>
    <property type="evidence" value="ECO:0007669"/>
    <property type="project" value="InterPro"/>
</dbReference>
<evidence type="ECO:0000256" key="5">
    <source>
        <dbReference type="ARBA" id="ARBA00022801"/>
    </source>
</evidence>
<evidence type="ECO:0000259" key="8">
    <source>
        <dbReference type="PROSITE" id="PS50878"/>
    </source>
</evidence>
<feature type="region of interest" description="Disordered" evidence="7">
    <location>
        <begin position="817"/>
        <end position="855"/>
    </location>
</feature>
<dbReference type="EMBL" id="BSXT01003564">
    <property type="protein sequence ID" value="GMF54663.1"/>
    <property type="molecule type" value="Genomic_DNA"/>
</dbReference>
<evidence type="ECO:0000313" key="9">
    <source>
        <dbReference type="EMBL" id="GMF54663.1"/>
    </source>
</evidence>
<keyword evidence="2" id="KW-0548">Nucleotidyltransferase</keyword>